<keyword evidence="1" id="KW-1133">Transmembrane helix</keyword>
<dbReference type="EMBL" id="AXCY01000057">
    <property type="protein sequence ID" value="KGM10243.1"/>
    <property type="molecule type" value="Genomic_DNA"/>
</dbReference>
<keyword evidence="1" id="KW-0472">Membrane</keyword>
<proteinExistence type="predicted"/>
<comment type="caution">
    <text evidence="2">The sequence shown here is derived from an EMBL/GenBank/DDBJ whole genome shotgun (WGS) entry which is preliminary data.</text>
</comment>
<evidence type="ECO:0008006" key="4">
    <source>
        <dbReference type="Google" id="ProtNLM"/>
    </source>
</evidence>
<feature type="transmembrane region" description="Helical" evidence="1">
    <location>
        <begin position="20"/>
        <end position="40"/>
    </location>
</feature>
<name>A0A0A0BP60_9CELL</name>
<evidence type="ECO:0000313" key="3">
    <source>
        <dbReference type="Proteomes" id="UP000029839"/>
    </source>
</evidence>
<keyword evidence="3" id="KW-1185">Reference proteome</keyword>
<dbReference type="AlphaFoldDB" id="A0A0A0BP60"/>
<accession>A0A0A0BP60</accession>
<evidence type="ECO:0000256" key="1">
    <source>
        <dbReference type="SAM" id="Phobius"/>
    </source>
</evidence>
<reference evidence="2 3" key="1">
    <citation type="submission" date="2013-08" db="EMBL/GenBank/DDBJ databases">
        <title>Genome sequencing of Cellulomonas carbonis T26.</title>
        <authorList>
            <person name="Chen F."/>
            <person name="Li Y."/>
            <person name="Wang G."/>
        </authorList>
    </citation>
    <scope>NUCLEOTIDE SEQUENCE [LARGE SCALE GENOMIC DNA]</scope>
    <source>
        <strain evidence="2 3">T26</strain>
    </source>
</reference>
<protein>
    <recommendedName>
        <fullName evidence="4">Cardiolipin synthase N-terminal domain-containing protein</fullName>
    </recommendedName>
</protein>
<evidence type="ECO:0000313" key="2">
    <source>
        <dbReference type="EMBL" id="KGM10243.1"/>
    </source>
</evidence>
<gene>
    <name evidence="2" type="ORF">N868_15920</name>
</gene>
<reference evidence="2 3" key="2">
    <citation type="journal article" date="2015" name="Stand. Genomic Sci.">
        <title>Draft genome sequence of Cellulomonas carbonis T26(T) and comparative analysis of six Cellulomonas genomes.</title>
        <authorList>
            <person name="Zhuang W."/>
            <person name="Zhang S."/>
            <person name="Xia X."/>
            <person name="Wang G."/>
        </authorList>
    </citation>
    <scope>NUCLEOTIDE SEQUENCE [LARGE SCALE GENOMIC DNA]</scope>
    <source>
        <strain evidence="2 3">T26</strain>
    </source>
</reference>
<sequence>MTAATDVEGIELLVPAGYDVLWSVVVLANLVLLGAALVVWSRARVTGGGGLLDVLVILLVPFLGPAAYLTGRALARRRTAS</sequence>
<dbReference type="RefSeq" id="WP_152605681.1">
    <property type="nucleotide sequence ID" value="NZ_AXCY01000057.1"/>
</dbReference>
<feature type="transmembrane region" description="Helical" evidence="1">
    <location>
        <begin position="52"/>
        <end position="71"/>
    </location>
</feature>
<dbReference type="Proteomes" id="UP000029839">
    <property type="component" value="Unassembled WGS sequence"/>
</dbReference>
<keyword evidence="1" id="KW-0812">Transmembrane</keyword>
<organism evidence="2 3">
    <name type="scientific">Cellulomonas carbonis T26</name>
    <dbReference type="NCBI Taxonomy" id="947969"/>
    <lineage>
        <taxon>Bacteria</taxon>
        <taxon>Bacillati</taxon>
        <taxon>Actinomycetota</taxon>
        <taxon>Actinomycetes</taxon>
        <taxon>Micrococcales</taxon>
        <taxon>Cellulomonadaceae</taxon>
        <taxon>Cellulomonas</taxon>
    </lineage>
</organism>